<evidence type="ECO:0000313" key="3">
    <source>
        <dbReference type="Proteomes" id="UP000224854"/>
    </source>
</evidence>
<sequence>MVFLFSLLALPLLARLGLAGQAADFNLSKAEFEKHNCDDSCQSIIASQIQRDVGVVGIDFDYDFYATPSNLSDSEPGDVLKFKVMNATARQYKTGTTVYLFMYTTIDLDGKKVPSSGFIAFPYEAGLMSDPNSKSSCRVFPLVAFAHGTSGVWPGCAPSNGLVLGHLDTWQPLIARGYAVVATDYAGLGNNYTTHKYLSMQAQATDTYYSVVAARKLFGNVLSREWVSAGHSQGGGAVWKLAESDYVRNDTNYLGTVAMAPATFIAESLEASRNNPGSAGYLPLATIAISRVFPDYKAMVLTPEFTNRAALATEGQYCVYPMLSLAQGLPYDQLVSKQGAQRDAQYLQKWQDQQAPAQGARSPAPILVIQGLNDTTVAPVVTKNAFQMSCKAGNLIHMSLYPGMEHEPVLPAAEPEWLTWIDWRFQGGQYSHGGCVEVTRMPFDPKDMKTNQGQ</sequence>
<protein>
    <recommendedName>
        <fullName evidence="4">Serine aminopeptidase S33 domain-containing protein</fullName>
    </recommendedName>
</protein>
<name>A0A2C5Z242_9HYPO</name>
<dbReference type="InterPro" id="IPR029058">
    <property type="entry name" value="AB_hydrolase_fold"/>
</dbReference>
<evidence type="ECO:0000313" key="2">
    <source>
        <dbReference type="EMBL" id="PHH73840.1"/>
    </source>
</evidence>
<dbReference type="PANTHER" id="PTHR34853">
    <property type="match status" value="1"/>
</dbReference>
<keyword evidence="3" id="KW-1185">Reference proteome</keyword>
<comment type="caution">
    <text evidence="2">The sequence shown here is derived from an EMBL/GenBank/DDBJ whole genome shotgun (WGS) entry which is preliminary data.</text>
</comment>
<dbReference type="Proteomes" id="UP000224854">
    <property type="component" value="Unassembled WGS sequence"/>
</dbReference>
<dbReference type="EMBL" id="NJEU01000474">
    <property type="protein sequence ID" value="PHH73840.1"/>
    <property type="molecule type" value="Genomic_DNA"/>
</dbReference>
<dbReference type="GO" id="GO:0016042">
    <property type="term" value="P:lipid catabolic process"/>
    <property type="evidence" value="ECO:0007669"/>
    <property type="project" value="UniProtKB-UniRule"/>
</dbReference>
<keyword evidence="1" id="KW-0732">Signal</keyword>
<organism evidence="2 3">
    <name type="scientific">Ophiocordyceps australis</name>
    <dbReference type="NCBI Taxonomy" id="1399860"/>
    <lineage>
        <taxon>Eukaryota</taxon>
        <taxon>Fungi</taxon>
        <taxon>Dikarya</taxon>
        <taxon>Ascomycota</taxon>
        <taxon>Pezizomycotina</taxon>
        <taxon>Sordariomycetes</taxon>
        <taxon>Hypocreomycetidae</taxon>
        <taxon>Hypocreales</taxon>
        <taxon>Ophiocordycipitaceae</taxon>
        <taxon>Ophiocordyceps</taxon>
    </lineage>
</organism>
<reference evidence="2 3" key="1">
    <citation type="submission" date="2017-06" db="EMBL/GenBank/DDBJ databases">
        <title>Ant-infecting Ophiocordyceps genomes reveal a high diversity of potential behavioral manipulation genes and a possible major role for enterotoxins.</title>
        <authorList>
            <person name="De Bekker C."/>
            <person name="Evans H.C."/>
            <person name="Brachmann A."/>
            <person name="Hughes D.P."/>
        </authorList>
    </citation>
    <scope>NUCLEOTIDE SEQUENCE [LARGE SCALE GENOMIC DNA]</scope>
    <source>
        <strain evidence="2 3">1348a</strain>
    </source>
</reference>
<feature type="chain" id="PRO_5013437934" description="Serine aminopeptidase S33 domain-containing protein" evidence="1">
    <location>
        <begin position="20"/>
        <end position="454"/>
    </location>
</feature>
<dbReference type="PIRSF" id="PIRSF029171">
    <property type="entry name" value="Esterase_LipA"/>
    <property type="match status" value="1"/>
</dbReference>
<dbReference type="Gene3D" id="3.40.50.1820">
    <property type="entry name" value="alpha/beta hydrolase"/>
    <property type="match status" value="2"/>
</dbReference>
<dbReference type="GO" id="GO:0004806">
    <property type="term" value="F:triacylglycerol lipase activity"/>
    <property type="evidence" value="ECO:0007669"/>
    <property type="project" value="UniProtKB-UniRule"/>
</dbReference>
<dbReference type="PANTHER" id="PTHR34853:SF1">
    <property type="entry name" value="LIPASE 5"/>
    <property type="match status" value="1"/>
</dbReference>
<gene>
    <name evidence="2" type="ORF">CDD82_5245</name>
</gene>
<dbReference type="Pfam" id="PF03583">
    <property type="entry name" value="LIP"/>
    <property type="match status" value="1"/>
</dbReference>
<dbReference type="AlphaFoldDB" id="A0A2C5Z242"/>
<evidence type="ECO:0008006" key="4">
    <source>
        <dbReference type="Google" id="ProtNLM"/>
    </source>
</evidence>
<evidence type="ECO:0000256" key="1">
    <source>
        <dbReference type="PIRNR" id="PIRNR029171"/>
    </source>
</evidence>
<comment type="similarity">
    <text evidence="1">Belongs to the AB hydrolase superfamily. Lipase family.</text>
</comment>
<dbReference type="SUPFAM" id="SSF53474">
    <property type="entry name" value="alpha/beta-Hydrolases"/>
    <property type="match status" value="1"/>
</dbReference>
<proteinExistence type="inferred from homology"/>
<feature type="signal peptide" evidence="1">
    <location>
        <begin position="1"/>
        <end position="19"/>
    </location>
</feature>
<dbReference type="InterPro" id="IPR005152">
    <property type="entry name" value="Lipase_secreted"/>
</dbReference>
<accession>A0A2C5Z242</accession>
<dbReference type="OrthoDB" id="5382058at2759"/>